<dbReference type="InterPro" id="IPR004219">
    <property type="entry name" value="TTvirus_Unk"/>
</dbReference>
<sequence>MAWRWWRRRWKPRRRPAWTKYRRRRWRRLRPRRPRRSTRRRGRRRTVRRRRVRRLRRRRGWTRRRYLRRRKRRKLVLTQWNPSTVRRCNIRGIIPLIMCGANTASFNYGMHSDDSTPQPEKFGGGMSTVTFSLYVLYDQFTRHMNRWSYPNDQLDLARYKGCSFKMYRHPTTDFILTYDNNPPMKNTIYSSPNTHPGILMQQKHRVLIPSWLTFPKGRKYVKVKIPPPKLFEDHWYTQPDLCKVPLVTLRSTAADFRHPFCSPQTNNPCTTFQVLRDKYNEVIGLPFANTGSNTTVTKQIETFETWLYQSSTHYQTFQTEQMFRPKQYNADGSQWSQYSEMLSRWTTNIYHRKTDSNYGYTSYDFSSTAKGYEYATKMRQHYWTQLTTLSSTTPHINSTFANATTPEYEYHTGWFSPVFIGPNRHNIQFKTAYMDVTYNPLNDKGQFNRVWFQYSTKPTTEFNAMQCKCVLENIPLWSALFGYSEYVESQLGPFQDHETVGLVVVQCPYTVPSLYDKDKKDMGYIFYDTNFGNGKLGNGSGQVPRYWQQRWYPILKRQKQVMNDICKTGPFSYRDELLQVDLAASYTFRFNWGGDLFYHQVIKNPCDSSGLAPTDSGRFKRDVQVVSPLTMGPRLLFHSFDQRRGFFTERAIKRMHDEQINVPDFTQKPKIPRIFPPVELQDQREQAEEDSRSEAFSLTSSQEKEAEAQESLPVQQQLRKQLRQQQQLRVHLQHLFLQLQKTKAHLHLNPLFFPQENM</sequence>
<proteinExistence type="inferred from homology"/>
<evidence type="ECO:0000256" key="2">
    <source>
        <dbReference type="ARBA" id="ARBA00006131"/>
    </source>
</evidence>
<organism evidence="9">
    <name type="scientific">Alphatorquevirus homin15</name>
    <dbReference type="NCBI Taxonomy" id="3048417"/>
    <lineage>
        <taxon>Viruses</taxon>
        <taxon>Monodnaviria</taxon>
        <taxon>Shotokuvirae</taxon>
        <taxon>Commensaviricota</taxon>
        <taxon>Cardeaviricetes</taxon>
        <taxon>Sanitavirales</taxon>
        <taxon>Anelloviridae</taxon>
        <taxon>Alphatorquevirus</taxon>
    </lineage>
</organism>
<dbReference type="EMBL" id="PP816378">
    <property type="protein sequence ID" value="XCH55624.1"/>
    <property type="molecule type" value="Genomic_DNA"/>
</dbReference>
<dbReference type="GO" id="GO:0039615">
    <property type="term" value="C:T=1 icosahedral viral capsid"/>
    <property type="evidence" value="ECO:0007669"/>
    <property type="project" value="UniProtKB-UniRule"/>
</dbReference>
<keyword evidence="5 7" id="KW-0167">Capsid protein</keyword>
<keyword evidence="4 7" id="KW-1140">T=1 icosahedral capsid protein</keyword>
<evidence type="ECO:0000313" key="9">
    <source>
        <dbReference type="EMBL" id="XCH55624.1"/>
    </source>
</evidence>
<evidence type="ECO:0000256" key="5">
    <source>
        <dbReference type="ARBA" id="ARBA00022561"/>
    </source>
</evidence>
<accession>A0AAU8H3X7</accession>
<dbReference type="Pfam" id="PF02956">
    <property type="entry name" value="TT_ORF1"/>
    <property type="match status" value="1"/>
</dbReference>
<comment type="subcellular location">
    <subcellularLocation>
        <location evidence="1 7">Virion</location>
    </subcellularLocation>
</comment>
<feature type="compositionally biased region" description="Basic and acidic residues" evidence="8">
    <location>
        <begin position="681"/>
        <end position="693"/>
    </location>
</feature>
<evidence type="ECO:0000256" key="7">
    <source>
        <dbReference type="RuleBase" id="RU361230"/>
    </source>
</evidence>
<evidence type="ECO:0000256" key="4">
    <source>
        <dbReference type="ARBA" id="ARBA00022431"/>
    </source>
</evidence>
<reference evidence="9" key="1">
    <citation type="submission" date="2024-05" db="EMBL/GenBank/DDBJ databases">
        <authorList>
            <person name="Laubscher F."/>
            <person name="Chudzinski V."/>
            <person name="Cordey S."/>
            <person name="Hosszu-Fellous K."/>
            <person name="Kaiser L."/>
        </authorList>
    </citation>
    <scope>NUCLEOTIDE SEQUENCE</scope>
    <source>
        <strain evidence="9">GE-0844-24-069</strain>
    </source>
</reference>
<evidence type="ECO:0000256" key="1">
    <source>
        <dbReference type="ARBA" id="ARBA00004328"/>
    </source>
</evidence>
<keyword evidence="6 7" id="KW-0946">Virion</keyword>
<protein>
    <recommendedName>
        <fullName evidence="3 7">Capsid protein</fullName>
    </recommendedName>
</protein>
<name>A0AAU8H3X7_9VIRU</name>
<evidence type="ECO:0000256" key="3">
    <source>
        <dbReference type="ARBA" id="ARBA00018091"/>
    </source>
</evidence>
<comment type="similarity">
    <text evidence="2 7">Belongs to the anelloviridae capsid protein family.</text>
</comment>
<comment type="function">
    <text evidence="7">Self-assembles to form an icosahedral capsid.</text>
</comment>
<evidence type="ECO:0000256" key="6">
    <source>
        <dbReference type="ARBA" id="ARBA00022844"/>
    </source>
</evidence>
<feature type="region of interest" description="Disordered" evidence="8">
    <location>
        <begin position="680"/>
        <end position="712"/>
    </location>
</feature>
<feature type="region of interest" description="Disordered" evidence="8">
    <location>
        <begin position="29"/>
        <end position="49"/>
    </location>
</feature>
<evidence type="ECO:0000256" key="8">
    <source>
        <dbReference type="SAM" id="MobiDB-lite"/>
    </source>
</evidence>